<dbReference type="Pfam" id="PF12906">
    <property type="entry name" value="RINGv"/>
    <property type="match status" value="1"/>
</dbReference>
<dbReference type="InterPro" id="IPR011016">
    <property type="entry name" value="Znf_RING-CH"/>
</dbReference>
<evidence type="ECO:0000256" key="5">
    <source>
        <dbReference type="SAM" id="Phobius"/>
    </source>
</evidence>
<dbReference type="EMBL" id="CAJVPV010010800">
    <property type="protein sequence ID" value="CAG8655048.1"/>
    <property type="molecule type" value="Genomic_DNA"/>
</dbReference>
<dbReference type="AlphaFoldDB" id="A0A9N9E1H8"/>
<evidence type="ECO:0000256" key="2">
    <source>
        <dbReference type="ARBA" id="ARBA00022771"/>
    </source>
</evidence>
<evidence type="ECO:0000256" key="3">
    <source>
        <dbReference type="ARBA" id="ARBA00022833"/>
    </source>
</evidence>
<feature type="transmembrane region" description="Helical" evidence="5">
    <location>
        <begin position="222"/>
        <end position="244"/>
    </location>
</feature>
<sequence>MDEPQDSTQSLRNAQKLNTNEEYGESSSVDFGRKTRVLNAPQTTIEESREFVESTNRSGDFCCEREIAHEKTNDLESKPIEADIQDDRMCRICFSGPEEDGLGRLISPCLCKGTMRYVHVECLNHWRLRSQKKTSFFQCDECKYKYAFRRTTMAKFATNKLALTLVTFTLFAFCVFVGGFLAKFLLYIYFSEDDSYDDEESDSLFGEPITITTILTIDYLHIALGFMFIGFVGFLQLLLSLMWFGPIPSWNSFRFGPTGSGRGAGRGADWFTAIVLSIIILVGVLKAIWGIYKLVNSASRKILERVELTILEVNER</sequence>
<keyword evidence="2" id="KW-0863">Zinc-finger</keyword>
<dbReference type="OrthoDB" id="264354at2759"/>
<dbReference type="SMART" id="SM00744">
    <property type="entry name" value="RINGv"/>
    <property type="match status" value="1"/>
</dbReference>
<evidence type="ECO:0000256" key="1">
    <source>
        <dbReference type="ARBA" id="ARBA00022723"/>
    </source>
</evidence>
<dbReference type="Proteomes" id="UP000789342">
    <property type="component" value="Unassembled WGS sequence"/>
</dbReference>
<feature type="transmembrane region" description="Helical" evidence="5">
    <location>
        <begin position="161"/>
        <end position="190"/>
    </location>
</feature>
<feature type="domain" description="RING-CH-type" evidence="6">
    <location>
        <begin position="82"/>
        <end position="149"/>
    </location>
</feature>
<keyword evidence="1" id="KW-0479">Metal-binding</keyword>
<keyword evidence="3" id="KW-0862">Zinc</keyword>
<dbReference type="PANTHER" id="PTHR46347">
    <property type="entry name" value="RING/FYVE/PHD ZINC FINGER SUPERFAMILY PROTEIN"/>
    <property type="match status" value="1"/>
</dbReference>
<protein>
    <submittedName>
        <fullName evidence="7">2688_t:CDS:1</fullName>
    </submittedName>
</protein>
<comment type="caution">
    <text evidence="7">The sequence shown here is derived from an EMBL/GenBank/DDBJ whole genome shotgun (WGS) entry which is preliminary data.</text>
</comment>
<dbReference type="GO" id="GO:0008270">
    <property type="term" value="F:zinc ion binding"/>
    <property type="evidence" value="ECO:0007669"/>
    <property type="project" value="UniProtKB-KW"/>
</dbReference>
<evidence type="ECO:0000256" key="4">
    <source>
        <dbReference type="SAM" id="MobiDB-lite"/>
    </source>
</evidence>
<feature type="compositionally biased region" description="Polar residues" evidence="4">
    <location>
        <begin position="1"/>
        <end position="29"/>
    </location>
</feature>
<keyword evidence="8" id="KW-1185">Reference proteome</keyword>
<dbReference type="Gene3D" id="3.30.40.10">
    <property type="entry name" value="Zinc/RING finger domain, C3HC4 (zinc finger)"/>
    <property type="match status" value="1"/>
</dbReference>
<dbReference type="PANTHER" id="PTHR46347:SF1">
    <property type="entry name" value="RING_FYVE_PHD ZINC FINGER SUPERFAMILY PROTEIN"/>
    <property type="match status" value="1"/>
</dbReference>
<name>A0A9N9E1H8_9GLOM</name>
<feature type="region of interest" description="Disordered" evidence="4">
    <location>
        <begin position="1"/>
        <end position="39"/>
    </location>
</feature>
<dbReference type="SUPFAM" id="SSF57850">
    <property type="entry name" value="RING/U-box"/>
    <property type="match status" value="1"/>
</dbReference>
<organism evidence="7 8">
    <name type="scientific">Acaulospora morrowiae</name>
    <dbReference type="NCBI Taxonomy" id="94023"/>
    <lineage>
        <taxon>Eukaryota</taxon>
        <taxon>Fungi</taxon>
        <taxon>Fungi incertae sedis</taxon>
        <taxon>Mucoromycota</taxon>
        <taxon>Glomeromycotina</taxon>
        <taxon>Glomeromycetes</taxon>
        <taxon>Diversisporales</taxon>
        <taxon>Acaulosporaceae</taxon>
        <taxon>Acaulospora</taxon>
    </lineage>
</organism>
<dbReference type="InterPro" id="IPR013083">
    <property type="entry name" value="Znf_RING/FYVE/PHD"/>
</dbReference>
<keyword evidence="5" id="KW-0812">Transmembrane</keyword>
<keyword evidence="5" id="KW-0472">Membrane</keyword>
<keyword evidence="5" id="KW-1133">Transmembrane helix</keyword>
<dbReference type="PROSITE" id="PS51292">
    <property type="entry name" value="ZF_RING_CH"/>
    <property type="match status" value="1"/>
</dbReference>
<reference evidence="7" key="1">
    <citation type="submission" date="2021-06" db="EMBL/GenBank/DDBJ databases">
        <authorList>
            <person name="Kallberg Y."/>
            <person name="Tangrot J."/>
            <person name="Rosling A."/>
        </authorList>
    </citation>
    <scope>NUCLEOTIDE SEQUENCE</scope>
    <source>
        <strain evidence="7">CL551</strain>
    </source>
</reference>
<feature type="transmembrane region" description="Helical" evidence="5">
    <location>
        <begin position="270"/>
        <end position="292"/>
    </location>
</feature>
<evidence type="ECO:0000313" key="7">
    <source>
        <dbReference type="EMBL" id="CAG8655048.1"/>
    </source>
</evidence>
<dbReference type="CDD" id="cd16495">
    <property type="entry name" value="RING_CH-C4HC3_MARCH"/>
    <property type="match status" value="1"/>
</dbReference>
<accession>A0A9N9E1H8</accession>
<proteinExistence type="predicted"/>
<evidence type="ECO:0000313" key="8">
    <source>
        <dbReference type="Proteomes" id="UP000789342"/>
    </source>
</evidence>
<gene>
    <name evidence="7" type="ORF">AMORRO_LOCUS10148</name>
</gene>
<evidence type="ECO:0000259" key="6">
    <source>
        <dbReference type="PROSITE" id="PS51292"/>
    </source>
</evidence>